<accession>A0A0E0A7E9</accession>
<feature type="compositionally biased region" description="Basic residues" evidence="2">
    <location>
        <begin position="106"/>
        <end position="115"/>
    </location>
</feature>
<reference evidence="3" key="2">
    <citation type="submission" date="2018-05" db="EMBL/GenBank/DDBJ databases">
        <title>OgluRS3 (Oryza glumaepatula Reference Sequence Version 3).</title>
        <authorList>
            <person name="Zhang J."/>
            <person name="Kudrna D."/>
            <person name="Lee S."/>
            <person name="Talag J."/>
            <person name="Welchert J."/>
            <person name="Wing R.A."/>
        </authorList>
    </citation>
    <scope>NUCLEOTIDE SEQUENCE [LARGE SCALE GENOMIC DNA]</scope>
</reference>
<name>A0A0E0A7E9_9ORYZ</name>
<dbReference type="HOGENOM" id="CLU_1646342_0_0_1"/>
<feature type="region of interest" description="Disordered" evidence="2">
    <location>
        <begin position="1"/>
        <end position="28"/>
    </location>
</feature>
<dbReference type="GO" id="GO:0006508">
    <property type="term" value="P:proteolysis"/>
    <property type="evidence" value="ECO:0007669"/>
    <property type="project" value="InterPro"/>
</dbReference>
<comment type="similarity">
    <text evidence="1">Belongs to the peptidase S10 family.</text>
</comment>
<evidence type="ECO:0000313" key="4">
    <source>
        <dbReference type="Proteomes" id="UP000026961"/>
    </source>
</evidence>
<dbReference type="eggNOG" id="KOG1282">
    <property type="taxonomic scope" value="Eukaryota"/>
</dbReference>
<organism evidence="3">
    <name type="scientific">Oryza glumipatula</name>
    <dbReference type="NCBI Taxonomy" id="40148"/>
    <lineage>
        <taxon>Eukaryota</taxon>
        <taxon>Viridiplantae</taxon>
        <taxon>Streptophyta</taxon>
        <taxon>Embryophyta</taxon>
        <taxon>Tracheophyta</taxon>
        <taxon>Spermatophyta</taxon>
        <taxon>Magnoliopsida</taxon>
        <taxon>Liliopsida</taxon>
        <taxon>Poales</taxon>
        <taxon>Poaceae</taxon>
        <taxon>BOP clade</taxon>
        <taxon>Oryzoideae</taxon>
        <taxon>Oryzeae</taxon>
        <taxon>Oryzinae</taxon>
        <taxon>Oryza</taxon>
    </lineage>
</organism>
<dbReference type="SUPFAM" id="SSF53474">
    <property type="entry name" value="alpha/beta-Hydrolases"/>
    <property type="match status" value="1"/>
</dbReference>
<reference evidence="3" key="1">
    <citation type="submission" date="2015-04" db="UniProtKB">
        <authorList>
            <consortium name="EnsemblPlants"/>
        </authorList>
    </citation>
    <scope>IDENTIFICATION</scope>
</reference>
<proteinExistence type="inferred from homology"/>
<sequence length="161" mass="17601">MDATDGAGGAWEQGGGPRGEADGGSTTSSKAPLLLWLNGGLVCSSLGYGAMEELGPFRVKSDGETLSARMRWPPVSSHHVVLTSPHCSLRPPCRSRRCQREGGKEGRRRRKRRKEKGQSGYLENYLTSFIPGNNKIMRPVFYGQLYAFLVSISCVTFSSVF</sequence>
<protein>
    <submittedName>
        <fullName evidence="3">Uncharacterized protein</fullName>
    </submittedName>
</protein>
<evidence type="ECO:0000256" key="1">
    <source>
        <dbReference type="ARBA" id="ARBA00009431"/>
    </source>
</evidence>
<keyword evidence="4" id="KW-1185">Reference proteome</keyword>
<dbReference type="InterPro" id="IPR001563">
    <property type="entry name" value="Peptidase_S10"/>
</dbReference>
<dbReference type="GO" id="GO:0004185">
    <property type="term" value="F:serine-type carboxypeptidase activity"/>
    <property type="evidence" value="ECO:0007669"/>
    <property type="project" value="InterPro"/>
</dbReference>
<feature type="compositionally biased region" description="Gly residues" evidence="2">
    <location>
        <begin position="1"/>
        <end position="18"/>
    </location>
</feature>
<dbReference type="Gramene" id="OGLUM06G09640.1">
    <property type="protein sequence ID" value="OGLUM06G09640.1"/>
    <property type="gene ID" value="OGLUM06G09640"/>
</dbReference>
<dbReference type="EnsemblPlants" id="OGLUM06G09640.1">
    <property type="protein sequence ID" value="OGLUM06G09640.1"/>
    <property type="gene ID" value="OGLUM06G09640"/>
</dbReference>
<evidence type="ECO:0000313" key="3">
    <source>
        <dbReference type="EnsemblPlants" id="OGLUM06G09640.1"/>
    </source>
</evidence>
<dbReference type="Gene3D" id="3.40.50.1820">
    <property type="entry name" value="alpha/beta hydrolase"/>
    <property type="match status" value="1"/>
</dbReference>
<feature type="region of interest" description="Disordered" evidence="2">
    <location>
        <begin position="93"/>
        <end position="118"/>
    </location>
</feature>
<evidence type="ECO:0000256" key="2">
    <source>
        <dbReference type="SAM" id="MobiDB-lite"/>
    </source>
</evidence>
<dbReference type="AlphaFoldDB" id="A0A0E0A7E9"/>
<dbReference type="Proteomes" id="UP000026961">
    <property type="component" value="Chromosome 6"/>
</dbReference>
<dbReference type="InterPro" id="IPR029058">
    <property type="entry name" value="AB_hydrolase_fold"/>
</dbReference>
<dbReference type="Pfam" id="PF00450">
    <property type="entry name" value="Peptidase_S10"/>
    <property type="match status" value="1"/>
</dbReference>